<evidence type="ECO:0008006" key="6">
    <source>
        <dbReference type="Google" id="ProtNLM"/>
    </source>
</evidence>
<name>F4Q7X0_CACFS</name>
<evidence type="ECO:0000256" key="1">
    <source>
        <dbReference type="SAM" id="MobiDB-lite"/>
    </source>
</evidence>
<evidence type="ECO:0000313" key="5">
    <source>
        <dbReference type="Proteomes" id="UP000007797"/>
    </source>
</evidence>
<dbReference type="EMBL" id="GL883025">
    <property type="protein sequence ID" value="EGG15870.1"/>
    <property type="molecule type" value="Genomic_DNA"/>
</dbReference>
<feature type="compositionally biased region" description="Low complexity" evidence="1">
    <location>
        <begin position="188"/>
        <end position="207"/>
    </location>
</feature>
<dbReference type="SMART" id="SM00233">
    <property type="entry name" value="PH"/>
    <property type="match status" value="1"/>
</dbReference>
<reference evidence="5" key="1">
    <citation type="journal article" date="2011" name="Genome Res.">
        <title>Phylogeny-wide analysis of social amoeba genomes highlights ancient origins for complex intercellular communication.</title>
        <authorList>
            <person name="Heidel A.J."/>
            <person name="Lawal H.M."/>
            <person name="Felder M."/>
            <person name="Schilde C."/>
            <person name="Helps N.R."/>
            <person name="Tunggal B."/>
            <person name="Rivero F."/>
            <person name="John U."/>
            <person name="Schleicher M."/>
            <person name="Eichinger L."/>
            <person name="Platzer M."/>
            <person name="Noegel A.A."/>
            <person name="Schaap P."/>
            <person name="Gloeckner G."/>
        </authorList>
    </citation>
    <scope>NUCLEOTIDE SEQUENCE [LARGE SCALE GENOMIC DNA]</scope>
    <source>
        <strain evidence="5">SH3</strain>
    </source>
</reference>
<dbReference type="Gene3D" id="2.30.29.30">
    <property type="entry name" value="Pleckstrin-homology domain (PH domain)/Phosphotyrosine-binding domain (PTB)"/>
    <property type="match status" value="1"/>
</dbReference>
<dbReference type="GeneID" id="14867957"/>
<evidence type="ECO:0000259" key="3">
    <source>
        <dbReference type="PROSITE" id="PS50108"/>
    </source>
</evidence>
<feature type="domain" description="CRIB" evidence="3">
    <location>
        <begin position="303"/>
        <end position="316"/>
    </location>
</feature>
<dbReference type="AlphaFoldDB" id="F4Q7X0"/>
<dbReference type="OrthoDB" id="10538240at2759"/>
<feature type="compositionally biased region" description="Polar residues" evidence="1">
    <location>
        <begin position="173"/>
        <end position="187"/>
    </location>
</feature>
<proteinExistence type="predicted"/>
<gene>
    <name evidence="4" type="ORF">DFA_09539</name>
</gene>
<dbReference type="InterPro" id="IPR001849">
    <property type="entry name" value="PH_domain"/>
</dbReference>
<dbReference type="RefSeq" id="XP_004352195.1">
    <property type="nucleotide sequence ID" value="XM_004352143.1"/>
</dbReference>
<keyword evidence="5" id="KW-1185">Reference proteome</keyword>
<feature type="compositionally biased region" description="Basic and acidic residues" evidence="1">
    <location>
        <begin position="1"/>
        <end position="14"/>
    </location>
</feature>
<feature type="region of interest" description="Disordered" evidence="1">
    <location>
        <begin position="1"/>
        <end position="33"/>
    </location>
</feature>
<dbReference type="InterPro" id="IPR000095">
    <property type="entry name" value="CRIB_dom"/>
</dbReference>
<sequence length="659" mass="75568">MNFKDSTKKQEHSHTTSTTLNIDIPIQKEDRDRDIDREIDQINEEFNQLYKDGQERGHVGRNPLKVSRSLDLDSFLTNSICDEEEQDDNGTSLALSPSTPRYQPSKPSHSTLETPRCVNVLLSPQRIRAHSSPSKVNNNQYNNNKSFKLQQQNNNLIELNDDSEEITTITITPPQLNSPKNYSSVTNSPISTPGTSSPPILLSPTGSVKLRSRNTSLSYNSSMVITKSPPTLSPSSSSTSVAIPNIQNIIKRSNTDPIHPSFFYPDSPIGSPQVMRVENKQLNEYEMEFSRPNLIVDNDESNISLPYNFQHIKHVDKTNKRDVEDYIIEKHGNLKQGWLGLRVNNNSSTVKSRYFVIQDSKLTIYKDNNMDKIKLLVNIYDVMVYPENNGLELKITLLNQEQNNNNNPSSLLGKISMNQIGQKNWNMIATSPFEIKNWCKALLSDGATYGVLLDYEKKIKEIKKQKDEETYIQQSRLNRLQGKRTSLELGKPLQDDQLLFLDWVCNHKIISDHHSSSLKKVIIQLEFIIHGDYHQDQPYYYSSWTIQRSLDQLKTFYKMVSRSSSSFIKNILNQKEKNDEIGKKDSSSFSTLFKSNSISTIEQLDQNIGRFIKMMVGDIENKRSMLENPKLRKEFIKFSSPLQWNDIKPVSFVYPINPS</sequence>
<dbReference type="InterPro" id="IPR011993">
    <property type="entry name" value="PH-like_dom_sf"/>
</dbReference>
<dbReference type="PROSITE" id="PS50003">
    <property type="entry name" value="PH_DOMAIN"/>
    <property type="match status" value="1"/>
</dbReference>
<dbReference type="PROSITE" id="PS50108">
    <property type="entry name" value="CRIB"/>
    <property type="match status" value="1"/>
</dbReference>
<feature type="compositionally biased region" description="Polar residues" evidence="1">
    <location>
        <begin position="89"/>
        <end position="113"/>
    </location>
</feature>
<feature type="domain" description="PH" evidence="2">
    <location>
        <begin position="332"/>
        <end position="447"/>
    </location>
</feature>
<feature type="region of interest" description="Disordered" evidence="1">
    <location>
        <begin position="171"/>
        <end position="207"/>
    </location>
</feature>
<accession>F4Q7X0</accession>
<dbReference type="Proteomes" id="UP000007797">
    <property type="component" value="Unassembled WGS sequence"/>
</dbReference>
<evidence type="ECO:0000313" key="4">
    <source>
        <dbReference type="EMBL" id="EGG15870.1"/>
    </source>
</evidence>
<protein>
    <recommendedName>
        <fullName evidence="6">PH domain-containing protein</fullName>
    </recommendedName>
</protein>
<dbReference type="KEGG" id="dfa:DFA_09539"/>
<organism evidence="4 5">
    <name type="scientific">Cavenderia fasciculata</name>
    <name type="common">Slime mold</name>
    <name type="synonym">Dictyostelium fasciculatum</name>
    <dbReference type="NCBI Taxonomy" id="261658"/>
    <lineage>
        <taxon>Eukaryota</taxon>
        <taxon>Amoebozoa</taxon>
        <taxon>Evosea</taxon>
        <taxon>Eumycetozoa</taxon>
        <taxon>Dictyostelia</taxon>
        <taxon>Acytosteliales</taxon>
        <taxon>Cavenderiaceae</taxon>
        <taxon>Cavenderia</taxon>
    </lineage>
</organism>
<dbReference type="SUPFAM" id="SSF50729">
    <property type="entry name" value="PH domain-like"/>
    <property type="match status" value="1"/>
</dbReference>
<dbReference type="Pfam" id="PF00169">
    <property type="entry name" value="PH"/>
    <property type="match status" value="1"/>
</dbReference>
<feature type="region of interest" description="Disordered" evidence="1">
    <location>
        <begin position="83"/>
        <end position="116"/>
    </location>
</feature>
<evidence type="ECO:0000259" key="2">
    <source>
        <dbReference type="PROSITE" id="PS50003"/>
    </source>
</evidence>